<sequence>MPRETWVPEDRIPWLLDRYPAYLKTQRHTRTVFMDNLFRDYISRWPHDEPSEEFMEEFRMKPNPLKNPKKKKGVKQQTPVSIDDSPSVDANMVRCSDQETRERAIARLDELLLKRLKEWFRNHGRVTSKRTNILAASSPVASAGSSKVLFLGGKKTPQSWQAYFSKYRTRLQPLIDKDWQTYREALPTNEKAHWISFFQKWCKEKLAEEGELVKKEVEEYRQTYNEFEDPSESHNEKLIRYQQSQNKIFRTLDSAGEAIEIQTGWSSLIIAGGPEVKAGGEPKIIISCAGEADGKTFAEWLGDVRYGELQKWFADFISEKYGASIESGLWTAKPADDQTETTGSTAGVKDNDTDSEDSDSEIDNDNDQDFAQSKKADYLAPLEQRQEYLREKEASTARTKQLLAQMRDEFHQGLADMRPPILSVDAANVEKTQSKIRKPRANKKQSEPPSRKSDRLHAREAETNLSITSTQASSAASVADHEDDVRPSDKIASAEINTESETQENNNQGGNPRTDRSTEPSAAELSTSSGVLPASTEPGRNDENEM</sequence>
<dbReference type="AlphaFoldDB" id="A0A409X583"/>
<evidence type="ECO:0000256" key="1">
    <source>
        <dbReference type="SAM" id="MobiDB-lite"/>
    </source>
</evidence>
<proteinExistence type="predicted"/>
<feature type="non-terminal residue" evidence="2">
    <location>
        <position position="546"/>
    </location>
</feature>
<feature type="region of interest" description="Disordered" evidence="1">
    <location>
        <begin position="429"/>
        <end position="546"/>
    </location>
</feature>
<dbReference type="STRING" id="181874.A0A409X583"/>
<organism evidence="2 3">
    <name type="scientific">Panaeolus cyanescens</name>
    <dbReference type="NCBI Taxonomy" id="181874"/>
    <lineage>
        <taxon>Eukaryota</taxon>
        <taxon>Fungi</taxon>
        <taxon>Dikarya</taxon>
        <taxon>Basidiomycota</taxon>
        <taxon>Agaricomycotina</taxon>
        <taxon>Agaricomycetes</taxon>
        <taxon>Agaricomycetidae</taxon>
        <taxon>Agaricales</taxon>
        <taxon>Agaricineae</taxon>
        <taxon>Galeropsidaceae</taxon>
        <taxon>Panaeolus</taxon>
    </lineage>
</organism>
<feature type="compositionally biased region" description="Basic and acidic residues" evidence="1">
    <location>
        <begin position="444"/>
        <end position="462"/>
    </location>
</feature>
<reference evidence="2 3" key="1">
    <citation type="journal article" date="2018" name="Evol. Lett.">
        <title>Horizontal gene cluster transfer increased hallucinogenic mushroom diversity.</title>
        <authorList>
            <person name="Reynolds H.T."/>
            <person name="Vijayakumar V."/>
            <person name="Gluck-Thaler E."/>
            <person name="Korotkin H.B."/>
            <person name="Matheny P.B."/>
            <person name="Slot J.C."/>
        </authorList>
    </citation>
    <scope>NUCLEOTIDE SEQUENCE [LARGE SCALE GENOMIC DNA]</scope>
    <source>
        <strain evidence="2 3">2629</strain>
    </source>
</reference>
<evidence type="ECO:0000313" key="2">
    <source>
        <dbReference type="EMBL" id="PPQ85882.1"/>
    </source>
</evidence>
<feature type="compositionally biased region" description="Basic and acidic residues" evidence="1">
    <location>
        <begin position="479"/>
        <end position="489"/>
    </location>
</feature>
<dbReference type="EMBL" id="NHTK01004607">
    <property type="protein sequence ID" value="PPQ85882.1"/>
    <property type="molecule type" value="Genomic_DNA"/>
</dbReference>
<feature type="compositionally biased region" description="Basic residues" evidence="1">
    <location>
        <begin position="434"/>
        <end position="443"/>
    </location>
</feature>
<keyword evidence="3" id="KW-1185">Reference proteome</keyword>
<protein>
    <submittedName>
        <fullName evidence="2">Uncharacterized protein</fullName>
    </submittedName>
</protein>
<gene>
    <name evidence="2" type="ORF">CVT24_006441</name>
</gene>
<name>A0A409X583_9AGAR</name>
<feature type="compositionally biased region" description="Low complexity" evidence="1">
    <location>
        <begin position="466"/>
        <end position="478"/>
    </location>
</feature>
<dbReference type="Proteomes" id="UP000284842">
    <property type="component" value="Unassembled WGS sequence"/>
</dbReference>
<dbReference type="InParanoid" id="A0A409X583"/>
<feature type="region of interest" description="Disordered" evidence="1">
    <location>
        <begin position="332"/>
        <end position="377"/>
    </location>
</feature>
<feature type="compositionally biased region" description="Low complexity" evidence="1">
    <location>
        <begin position="497"/>
        <end position="511"/>
    </location>
</feature>
<feature type="region of interest" description="Disordered" evidence="1">
    <location>
        <begin position="61"/>
        <end position="89"/>
    </location>
</feature>
<accession>A0A409X583</accession>
<evidence type="ECO:0000313" key="3">
    <source>
        <dbReference type="Proteomes" id="UP000284842"/>
    </source>
</evidence>
<feature type="compositionally biased region" description="Acidic residues" evidence="1">
    <location>
        <begin position="353"/>
        <end position="368"/>
    </location>
</feature>
<comment type="caution">
    <text evidence="2">The sequence shown here is derived from an EMBL/GenBank/DDBJ whole genome shotgun (WGS) entry which is preliminary data.</text>
</comment>